<feature type="active site" description="Charge relay system" evidence="2">
    <location>
        <position position="264"/>
    </location>
</feature>
<dbReference type="OrthoDB" id="2498029at2759"/>
<dbReference type="STRING" id="188477.A0A3S0ZTV0"/>
<dbReference type="InterPro" id="IPR014940">
    <property type="entry name" value="BAAT_C"/>
</dbReference>
<dbReference type="GO" id="GO:0047617">
    <property type="term" value="F:fatty acyl-CoA hydrolase activity"/>
    <property type="evidence" value="ECO:0007669"/>
    <property type="project" value="TreeGrafter"/>
</dbReference>
<feature type="active site" description="Charge relay system" evidence="2">
    <location>
        <position position="353"/>
    </location>
</feature>
<comment type="caution">
    <text evidence="5">The sequence shown here is derived from an EMBL/GenBank/DDBJ whole genome shotgun (WGS) entry which is preliminary data.</text>
</comment>
<dbReference type="AlphaFoldDB" id="A0A3S0ZTV0"/>
<accession>A0A3S0ZTV0</accession>
<dbReference type="PANTHER" id="PTHR10824">
    <property type="entry name" value="ACYL-COENZYME A THIOESTERASE-RELATED"/>
    <property type="match status" value="1"/>
</dbReference>
<dbReference type="Gene3D" id="2.60.40.2240">
    <property type="entry name" value="Acyl-CoA thioester hydrolase/BAAT N-terminal domain"/>
    <property type="match status" value="1"/>
</dbReference>
<dbReference type="EMBL" id="RQTK01000767">
    <property type="protein sequence ID" value="RUS75155.1"/>
    <property type="molecule type" value="Genomic_DNA"/>
</dbReference>
<evidence type="ECO:0000313" key="6">
    <source>
        <dbReference type="Proteomes" id="UP000271974"/>
    </source>
</evidence>
<dbReference type="InterPro" id="IPR006862">
    <property type="entry name" value="Thio_Ohase/aa_AcTrfase"/>
</dbReference>
<evidence type="ECO:0000313" key="5">
    <source>
        <dbReference type="EMBL" id="RUS75155.1"/>
    </source>
</evidence>
<dbReference type="GO" id="GO:0006631">
    <property type="term" value="P:fatty acid metabolic process"/>
    <property type="evidence" value="ECO:0007669"/>
    <property type="project" value="TreeGrafter"/>
</dbReference>
<evidence type="ECO:0000256" key="1">
    <source>
        <dbReference type="ARBA" id="ARBA00006538"/>
    </source>
</evidence>
<evidence type="ECO:0000256" key="2">
    <source>
        <dbReference type="PIRSR" id="PIRSR016521-1"/>
    </source>
</evidence>
<proteinExistence type="inferred from homology"/>
<dbReference type="Gene3D" id="3.40.50.1820">
    <property type="entry name" value="alpha/beta hydrolase"/>
    <property type="match status" value="1"/>
</dbReference>
<sequence length="446" mass="49317">MHARRLRQVLICLANAQTKAHTHHASGPRLSLSSDHVMIDEKVQIKADGLNPGQKVTLFASIEEANKLYGSCGHYLADEKGTVDTFISDSRGGTFTGVEPMGLFWSMKSKPGGPDRRLYKKDVMSPYTVSIKVLEGFLNFSDLWGDLDESCLAACQLFRTYSKPGVKRVVVEKDGLYGTLFFPPGEGPFPAVIDMFGFTNESVEFRSALLASHGLASFVVNYIGYKDLPKRDIDLDYNYFLKAFDFLAAHPNVDEKAIGGIATCGGAAFLLLIAFKRPMMKCCVTINGVLFPFGTTQEVEGEIVKGIQLNVKDACIINGKVSMRTVFKPGYEKLILPAWRHGAKMLMIQGLGDKCSEPASLDRLRPLIPDEFSEAITMLTYPGAGHLLEPPYSPHVLSNVNPLLDLHLLWGGEPKLHAKAQEDSWPRILDFFHKNLKTECNKGEIV</sequence>
<feature type="domain" description="BAAT/Acyl-CoA thioester hydrolase C-terminal" evidence="4">
    <location>
        <begin position="236"/>
        <end position="437"/>
    </location>
</feature>
<evidence type="ECO:0000259" key="4">
    <source>
        <dbReference type="Pfam" id="PF08840"/>
    </source>
</evidence>
<dbReference type="InterPro" id="IPR016662">
    <property type="entry name" value="Acyl-CoA_thioEstase_long-chain"/>
</dbReference>
<dbReference type="InterPro" id="IPR042490">
    <property type="entry name" value="Thio_Ohase/BAAT_N"/>
</dbReference>
<feature type="domain" description="Acyl-CoA thioester hydrolase/bile acid-CoA amino acid N-acetyltransferase" evidence="3">
    <location>
        <begin position="40"/>
        <end position="172"/>
    </location>
</feature>
<feature type="active site" description="Charge relay system" evidence="2">
    <location>
        <position position="386"/>
    </location>
</feature>
<dbReference type="InterPro" id="IPR029058">
    <property type="entry name" value="AB_hydrolase_fold"/>
</dbReference>
<protein>
    <recommendedName>
        <fullName evidence="7">BAAT/Acyl-CoA thioester hydrolase C-terminal domain-containing protein</fullName>
    </recommendedName>
</protein>
<dbReference type="PIRSF" id="PIRSF016521">
    <property type="entry name" value="Acyl-CoA_hydro"/>
    <property type="match status" value="1"/>
</dbReference>
<organism evidence="5 6">
    <name type="scientific">Elysia chlorotica</name>
    <name type="common">Eastern emerald elysia</name>
    <name type="synonym">Sea slug</name>
    <dbReference type="NCBI Taxonomy" id="188477"/>
    <lineage>
        <taxon>Eukaryota</taxon>
        <taxon>Metazoa</taxon>
        <taxon>Spiralia</taxon>
        <taxon>Lophotrochozoa</taxon>
        <taxon>Mollusca</taxon>
        <taxon>Gastropoda</taxon>
        <taxon>Heterobranchia</taxon>
        <taxon>Euthyneura</taxon>
        <taxon>Panpulmonata</taxon>
        <taxon>Sacoglossa</taxon>
        <taxon>Placobranchoidea</taxon>
        <taxon>Plakobranchidae</taxon>
        <taxon>Elysia</taxon>
    </lineage>
</organism>
<comment type="similarity">
    <text evidence="1">Belongs to the C/M/P thioester hydrolase family.</text>
</comment>
<dbReference type="PANTHER" id="PTHR10824:SF4">
    <property type="entry name" value="ACYL-COENZYME A THIOESTERASE 1-LIKE"/>
    <property type="match status" value="1"/>
</dbReference>
<dbReference type="Pfam" id="PF08840">
    <property type="entry name" value="BAAT_C"/>
    <property type="match status" value="1"/>
</dbReference>
<keyword evidence="6" id="KW-1185">Reference proteome</keyword>
<dbReference type="Proteomes" id="UP000271974">
    <property type="component" value="Unassembled WGS sequence"/>
</dbReference>
<reference evidence="5 6" key="1">
    <citation type="submission" date="2019-01" db="EMBL/GenBank/DDBJ databases">
        <title>A draft genome assembly of the solar-powered sea slug Elysia chlorotica.</title>
        <authorList>
            <person name="Cai H."/>
            <person name="Li Q."/>
            <person name="Fang X."/>
            <person name="Li J."/>
            <person name="Curtis N.E."/>
            <person name="Altenburger A."/>
            <person name="Shibata T."/>
            <person name="Feng M."/>
            <person name="Maeda T."/>
            <person name="Schwartz J.A."/>
            <person name="Shigenobu S."/>
            <person name="Lundholm N."/>
            <person name="Nishiyama T."/>
            <person name="Yang H."/>
            <person name="Hasebe M."/>
            <person name="Li S."/>
            <person name="Pierce S.K."/>
            <person name="Wang J."/>
        </authorList>
    </citation>
    <scope>NUCLEOTIDE SEQUENCE [LARGE SCALE GENOMIC DNA]</scope>
    <source>
        <strain evidence="5">EC2010</strain>
        <tissue evidence="5">Whole organism of an adult</tissue>
    </source>
</reference>
<dbReference type="SUPFAM" id="SSF53474">
    <property type="entry name" value="alpha/beta-Hydrolases"/>
    <property type="match status" value="1"/>
</dbReference>
<evidence type="ECO:0008006" key="7">
    <source>
        <dbReference type="Google" id="ProtNLM"/>
    </source>
</evidence>
<dbReference type="GO" id="GO:0006637">
    <property type="term" value="P:acyl-CoA metabolic process"/>
    <property type="evidence" value="ECO:0007669"/>
    <property type="project" value="InterPro"/>
</dbReference>
<dbReference type="Pfam" id="PF04775">
    <property type="entry name" value="Bile_Hydr_Trans"/>
    <property type="match status" value="1"/>
</dbReference>
<evidence type="ECO:0000259" key="3">
    <source>
        <dbReference type="Pfam" id="PF04775"/>
    </source>
</evidence>
<gene>
    <name evidence="5" type="ORF">EGW08_017095</name>
</gene>
<name>A0A3S0ZTV0_ELYCH</name>